<dbReference type="EMBL" id="MASW01000005">
    <property type="protein sequence ID" value="PXY22330.1"/>
    <property type="molecule type" value="Genomic_DNA"/>
</dbReference>
<dbReference type="AlphaFoldDB" id="A0A2V4ANP9"/>
<sequence length="200" mass="21501">MRADEVMTRPVITVLPETPVRRAATLLAEHGFTALPVVDTDDRLVGIVTEADLVRDRVPPDARSGGAGGRAAPPSTVGEVMTSPAVSMRPGADLADLVSALLDGHFRAMPIVDGHQRLAGIVTRRDVVRALSRDDATIARDVRRRLMIYGGADRWTVDVRDGVATIFDEYDNATDRHVATLLAESVPGVTHAETTYRAGE</sequence>
<keyword evidence="3" id="KW-1185">Reference proteome</keyword>
<dbReference type="InterPro" id="IPR051257">
    <property type="entry name" value="Diverse_CBS-Domain"/>
</dbReference>
<dbReference type="PANTHER" id="PTHR43080">
    <property type="entry name" value="CBS DOMAIN-CONTAINING PROTEIN CBSX3, MITOCHONDRIAL"/>
    <property type="match status" value="1"/>
</dbReference>
<dbReference type="InterPro" id="IPR000644">
    <property type="entry name" value="CBS_dom"/>
</dbReference>
<proteinExistence type="predicted"/>
<dbReference type="RefSeq" id="WP_112282933.1">
    <property type="nucleotide sequence ID" value="NZ_MASW01000005.1"/>
</dbReference>
<dbReference type="PROSITE" id="PS51371">
    <property type="entry name" value="CBS"/>
    <property type="match status" value="2"/>
</dbReference>
<reference evidence="2 3" key="1">
    <citation type="submission" date="2016-07" db="EMBL/GenBank/DDBJ databases">
        <title>Draft genome sequence of Prauserella muralis DSM 45305, isolated from a mould-covered wall in an indoor environment.</title>
        <authorList>
            <person name="Ruckert C."/>
            <person name="Albersmeier A."/>
            <person name="Jiang C.-L."/>
            <person name="Jiang Y."/>
            <person name="Kalinowski J."/>
            <person name="Schneider O."/>
            <person name="Winkler A."/>
            <person name="Zotchev S.B."/>
        </authorList>
    </citation>
    <scope>NUCLEOTIDE SEQUENCE [LARGE SCALE GENOMIC DNA]</scope>
    <source>
        <strain evidence="2 3">DSM 45305</strain>
    </source>
</reference>
<dbReference type="Pfam" id="PF00571">
    <property type="entry name" value="CBS"/>
    <property type="match status" value="2"/>
</dbReference>
<dbReference type="SUPFAM" id="SSF54631">
    <property type="entry name" value="CBS-domain pair"/>
    <property type="match status" value="1"/>
</dbReference>
<dbReference type="InterPro" id="IPR046342">
    <property type="entry name" value="CBS_dom_sf"/>
</dbReference>
<evidence type="ECO:0000256" key="1">
    <source>
        <dbReference type="ARBA" id="ARBA00023122"/>
    </source>
</evidence>
<accession>A0A2V4ANP9</accession>
<protein>
    <submittedName>
        <fullName evidence="2">CBS domain-containing protein</fullName>
    </submittedName>
</protein>
<gene>
    <name evidence="2" type="ORF">BAY60_20890</name>
</gene>
<comment type="caution">
    <text evidence="2">The sequence shown here is derived from an EMBL/GenBank/DDBJ whole genome shotgun (WGS) entry which is preliminary data.</text>
</comment>
<evidence type="ECO:0000313" key="3">
    <source>
        <dbReference type="Proteomes" id="UP000249915"/>
    </source>
</evidence>
<organism evidence="2 3">
    <name type="scientific">Prauserella muralis</name>
    <dbReference type="NCBI Taxonomy" id="588067"/>
    <lineage>
        <taxon>Bacteria</taxon>
        <taxon>Bacillati</taxon>
        <taxon>Actinomycetota</taxon>
        <taxon>Actinomycetes</taxon>
        <taxon>Pseudonocardiales</taxon>
        <taxon>Pseudonocardiaceae</taxon>
        <taxon>Prauserella</taxon>
    </lineage>
</organism>
<dbReference type="PANTHER" id="PTHR43080:SF2">
    <property type="entry name" value="CBS DOMAIN-CONTAINING PROTEIN"/>
    <property type="match status" value="1"/>
</dbReference>
<keyword evidence="1" id="KW-0129">CBS domain</keyword>
<dbReference type="CDD" id="cd04600">
    <property type="entry name" value="CBS_pair_HPP_assoc"/>
    <property type="match status" value="1"/>
</dbReference>
<dbReference type="OrthoDB" id="9799454at2"/>
<evidence type="ECO:0000313" key="2">
    <source>
        <dbReference type="EMBL" id="PXY22330.1"/>
    </source>
</evidence>
<dbReference type="SMART" id="SM00116">
    <property type="entry name" value="CBS"/>
    <property type="match status" value="2"/>
</dbReference>
<name>A0A2V4ANP9_9PSEU</name>
<dbReference type="Gene3D" id="3.10.580.10">
    <property type="entry name" value="CBS-domain"/>
    <property type="match status" value="1"/>
</dbReference>
<dbReference type="Proteomes" id="UP000249915">
    <property type="component" value="Unassembled WGS sequence"/>
</dbReference>